<dbReference type="RefSeq" id="XP_009223504.1">
    <property type="nucleotide sequence ID" value="XM_009225240.1"/>
</dbReference>
<evidence type="ECO:0000313" key="2">
    <source>
        <dbReference type="EnsemblFungi" id="EJT73560"/>
    </source>
</evidence>
<keyword evidence="3" id="KW-1185">Reference proteome</keyword>
<reference evidence="1" key="3">
    <citation type="submission" date="2010-09" db="EMBL/GenBank/DDBJ databases">
        <title>Annotation of Gaeumannomyces graminis var. tritici R3-111a-1.</title>
        <authorList>
            <consortium name="The Broad Institute Genome Sequencing Platform"/>
            <person name="Ma L.-J."/>
            <person name="Dead R."/>
            <person name="Young S.K."/>
            <person name="Zeng Q."/>
            <person name="Gargeya S."/>
            <person name="Fitzgerald M."/>
            <person name="Haas B."/>
            <person name="Abouelleil A."/>
            <person name="Alvarado L."/>
            <person name="Arachchi H.M."/>
            <person name="Berlin A."/>
            <person name="Brown A."/>
            <person name="Chapman S.B."/>
            <person name="Chen Z."/>
            <person name="Dunbar C."/>
            <person name="Freedman E."/>
            <person name="Gearin G."/>
            <person name="Gellesch M."/>
            <person name="Goldberg J."/>
            <person name="Griggs A."/>
            <person name="Gujja S."/>
            <person name="Heiman D."/>
            <person name="Howarth C."/>
            <person name="Larson L."/>
            <person name="Lui A."/>
            <person name="MacDonald P.J.P."/>
            <person name="Mehta T."/>
            <person name="Montmayeur A."/>
            <person name="Murphy C."/>
            <person name="Neiman D."/>
            <person name="Pearson M."/>
            <person name="Priest M."/>
            <person name="Roberts A."/>
            <person name="Saif S."/>
            <person name="Shea T."/>
            <person name="Shenoy N."/>
            <person name="Sisk P."/>
            <person name="Stolte C."/>
            <person name="Sykes S."/>
            <person name="Yandava C."/>
            <person name="Wortman J."/>
            <person name="Nusbaum C."/>
            <person name="Birren B."/>
        </authorList>
    </citation>
    <scope>NUCLEOTIDE SEQUENCE</scope>
    <source>
        <strain evidence="1">R3-111a-1</strain>
    </source>
</reference>
<dbReference type="VEuPathDB" id="FungiDB:GGTG_07416"/>
<accession>J3P1L8</accession>
<protein>
    <submittedName>
        <fullName evidence="1 2">Uncharacterized protein</fullName>
    </submittedName>
</protein>
<reference evidence="3" key="1">
    <citation type="submission" date="2010-07" db="EMBL/GenBank/DDBJ databases">
        <title>The genome sequence of Gaeumannomyces graminis var. tritici strain R3-111a-1.</title>
        <authorList>
            <consortium name="The Broad Institute Genome Sequencing Platform"/>
            <person name="Ma L.-J."/>
            <person name="Dead R."/>
            <person name="Young S."/>
            <person name="Zeng Q."/>
            <person name="Koehrsen M."/>
            <person name="Alvarado L."/>
            <person name="Berlin A."/>
            <person name="Chapman S.B."/>
            <person name="Chen Z."/>
            <person name="Freedman E."/>
            <person name="Gellesch M."/>
            <person name="Goldberg J."/>
            <person name="Griggs A."/>
            <person name="Gujja S."/>
            <person name="Heilman E.R."/>
            <person name="Heiman D."/>
            <person name="Hepburn T."/>
            <person name="Howarth C."/>
            <person name="Jen D."/>
            <person name="Larson L."/>
            <person name="Mehta T."/>
            <person name="Neiman D."/>
            <person name="Pearson M."/>
            <person name="Roberts A."/>
            <person name="Saif S."/>
            <person name="Shea T."/>
            <person name="Shenoy N."/>
            <person name="Sisk P."/>
            <person name="Stolte C."/>
            <person name="Sykes S."/>
            <person name="Walk T."/>
            <person name="White J."/>
            <person name="Yandava C."/>
            <person name="Haas B."/>
            <person name="Nusbaum C."/>
            <person name="Birren B."/>
        </authorList>
    </citation>
    <scope>NUCLEOTIDE SEQUENCE [LARGE SCALE GENOMIC DNA]</scope>
    <source>
        <strain evidence="3">R3-111a-1</strain>
    </source>
</reference>
<dbReference type="Proteomes" id="UP000006039">
    <property type="component" value="Unassembled WGS sequence"/>
</dbReference>
<reference evidence="2" key="4">
    <citation type="journal article" date="2015" name="G3 (Bethesda)">
        <title>Genome sequences of three phytopathogenic species of the Magnaporthaceae family of fungi.</title>
        <authorList>
            <person name="Okagaki L.H."/>
            <person name="Nunes C.C."/>
            <person name="Sailsbery J."/>
            <person name="Clay B."/>
            <person name="Brown D."/>
            <person name="John T."/>
            <person name="Oh Y."/>
            <person name="Young N."/>
            <person name="Fitzgerald M."/>
            <person name="Haas B.J."/>
            <person name="Zeng Q."/>
            <person name="Young S."/>
            <person name="Adiconis X."/>
            <person name="Fan L."/>
            <person name="Levin J.Z."/>
            <person name="Mitchell T.K."/>
            <person name="Okubara P.A."/>
            <person name="Farman M.L."/>
            <person name="Kohn L.M."/>
            <person name="Birren B."/>
            <person name="Ma L.-J."/>
            <person name="Dean R.A."/>
        </authorList>
    </citation>
    <scope>NUCLEOTIDE SEQUENCE</scope>
    <source>
        <strain evidence="2">R3-111a-1</strain>
    </source>
</reference>
<evidence type="ECO:0000313" key="3">
    <source>
        <dbReference type="Proteomes" id="UP000006039"/>
    </source>
</evidence>
<gene>
    <name evidence="2" type="primary">20347874</name>
    <name evidence="1" type="ORF">GGTG_07416</name>
</gene>
<dbReference type="EMBL" id="GL385398">
    <property type="protein sequence ID" value="EJT73560.1"/>
    <property type="molecule type" value="Genomic_DNA"/>
</dbReference>
<organism evidence="1">
    <name type="scientific">Gaeumannomyces tritici (strain R3-111a-1)</name>
    <name type="common">Wheat and barley take-all root rot fungus</name>
    <name type="synonym">Gaeumannomyces graminis var. tritici</name>
    <dbReference type="NCBI Taxonomy" id="644352"/>
    <lineage>
        <taxon>Eukaryota</taxon>
        <taxon>Fungi</taxon>
        <taxon>Dikarya</taxon>
        <taxon>Ascomycota</taxon>
        <taxon>Pezizomycotina</taxon>
        <taxon>Sordariomycetes</taxon>
        <taxon>Sordariomycetidae</taxon>
        <taxon>Magnaporthales</taxon>
        <taxon>Magnaporthaceae</taxon>
        <taxon>Gaeumannomyces</taxon>
    </lineage>
</organism>
<dbReference type="AlphaFoldDB" id="J3P1L8"/>
<evidence type="ECO:0000313" key="1">
    <source>
        <dbReference type="EMBL" id="EJT73560.1"/>
    </source>
</evidence>
<sequence>MATPSALNPSDQIYFWRFRRMLPGMQAWRFREWPPFELLACRVASRDVLHQA</sequence>
<dbReference type="HOGENOM" id="CLU_3087365_0_0_1"/>
<dbReference type="GeneID" id="20347874"/>
<name>J3P1L8_GAET3</name>
<reference evidence="2" key="5">
    <citation type="submission" date="2018-04" db="UniProtKB">
        <authorList>
            <consortium name="EnsemblFungi"/>
        </authorList>
    </citation>
    <scope>IDENTIFICATION</scope>
    <source>
        <strain evidence="2">R3-111a-1</strain>
    </source>
</reference>
<dbReference type="EnsemblFungi" id="EJT73560">
    <property type="protein sequence ID" value="EJT73560"/>
    <property type="gene ID" value="GGTG_07416"/>
</dbReference>
<reference evidence="1" key="2">
    <citation type="submission" date="2010-07" db="EMBL/GenBank/DDBJ databases">
        <authorList>
            <consortium name="The Broad Institute Genome Sequencing Platform"/>
            <consortium name="Broad Institute Genome Sequencing Center for Infectious Disease"/>
            <person name="Ma L.-J."/>
            <person name="Dead R."/>
            <person name="Young S."/>
            <person name="Zeng Q."/>
            <person name="Koehrsen M."/>
            <person name="Alvarado L."/>
            <person name="Berlin A."/>
            <person name="Chapman S.B."/>
            <person name="Chen Z."/>
            <person name="Freedman E."/>
            <person name="Gellesch M."/>
            <person name="Goldberg J."/>
            <person name="Griggs A."/>
            <person name="Gujja S."/>
            <person name="Heilman E.R."/>
            <person name="Heiman D."/>
            <person name="Hepburn T."/>
            <person name="Howarth C."/>
            <person name="Jen D."/>
            <person name="Larson L."/>
            <person name="Mehta T."/>
            <person name="Neiman D."/>
            <person name="Pearson M."/>
            <person name="Roberts A."/>
            <person name="Saif S."/>
            <person name="Shea T."/>
            <person name="Shenoy N."/>
            <person name="Sisk P."/>
            <person name="Stolte C."/>
            <person name="Sykes S."/>
            <person name="Walk T."/>
            <person name="White J."/>
            <person name="Yandava C."/>
            <person name="Haas B."/>
            <person name="Nusbaum C."/>
            <person name="Birren B."/>
        </authorList>
    </citation>
    <scope>NUCLEOTIDE SEQUENCE</scope>
    <source>
        <strain evidence="1">R3-111a-1</strain>
    </source>
</reference>
<proteinExistence type="predicted"/>